<evidence type="ECO:0000259" key="8">
    <source>
        <dbReference type="PROSITE" id="PS50850"/>
    </source>
</evidence>
<evidence type="ECO:0000313" key="9">
    <source>
        <dbReference type="EMBL" id="MBD3869405.1"/>
    </source>
</evidence>
<dbReference type="SUPFAM" id="SSF103473">
    <property type="entry name" value="MFS general substrate transporter"/>
    <property type="match status" value="1"/>
</dbReference>
<proteinExistence type="predicted"/>
<evidence type="ECO:0000256" key="4">
    <source>
        <dbReference type="ARBA" id="ARBA00022692"/>
    </source>
</evidence>
<protein>
    <submittedName>
        <fullName evidence="9">MFS transporter</fullName>
    </submittedName>
</protein>
<feature type="transmembrane region" description="Helical" evidence="7">
    <location>
        <begin position="417"/>
        <end position="435"/>
    </location>
</feature>
<name>A0A8J7C2R5_9BACT</name>
<evidence type="ECO:0000256" key="3">
    <source>
        <dbReference type="ARBA" id="ARBA00022475"/>
    </source>
</evidence>
<keyword evidence="4 7" id="KW-0812">Transmembrane</keyword>
<dbReference type="PANTHER" id="PTHR23517">
    <property type="entry name" value="RESISTANCE PROTEIN MDTM, PUTATIVE-RELATED-RELATED"/>
    <property type="match status" value="1"/>
</dbReference>
<dbReference type="PROSITE" id="PS01023">
    <property type="entry name" value="PTR2_2"/>
    <property type="match status" value="1"/>
</dbReference>
<comment type="subcellular location">
    <subcellularLocation>
        <location evidence="1">Cell membrane</location>
        <topology evidence="1">Multi-pass membrane protein</topology>
    </subcellularLocation>
</comment>
<sequence length="515" mass="57041">MDPANTTKTSIFRMFPGAFWTANAMEIFERMGWYGFYAVSSLYLTGAIGDGGLGFSSEERGVIQGLATFFLYLFPAFFGALADRFGYRAMFIASSLVMAPAYLILSIPKTFWGFFLAYVLVAVGHGMFKPVVISTVAKSTNEETGSMGFGIFYMMVNIGGFIGPIIAGVVRGWSWTYVFYASCGWILIQGLIALVIYREPARDAAAEAKRSLAEVFDGMVQVVGNLRFFLLVFGSLAILVMGSKWWDIKLVALAAVIWLGGNFLFDIPCRMMKVEVKSWWHHLLQPMKVGETRYLIFLLLMSGFWTSFNQIFMTLPEYIRDYGNTSDLIRSLGGTANWITGLFSGIGFDTSEWGKAVLENGQIKPEHLINLNAFGIILFQIVISHLSRKLKPFTTIISGVSITVFSFLVYMLGTGGWVIVSGILVFSIGEMLASPKSKEYAGRIAPPDKVGMYMGYFYWCVALGNLFGGLLSGVSYGYFGPKGIDNPDMMWVLFAGLALISAFLLAGYNRWVTKN</sequence>
<feature type="transmembrane region" description="Helical" evidence="7">
    <location>
        <begin position="61"/>
        <end position="82"/>
    </location>
</feature>
<feature type="transmembrane region" description="Helical" evidence="7">
    <location>
        <begin position="490"/>
        <end position="508"/>
    </location>
</feature>
<evidence type="ECO:0000256" key="2">
    <source>
        <dbReference type="ARBA" id="ARBA00022448"/>
    </source>
</evidence>
<keyword evidence="2" id="KW-0813">Transport</keyword>
<evidence type="ECO:0000256" key="7">
    <source>
        <dbReference type="SAM" id="Phobius"/>
    </source>
</evidence>
<feature type="transmembrane region" description="Helical" evidence="7">
    <location>
        <begin position="218"/>
        <end position="242"/>
    </location>
</feature>
<dbReference type="InterPro" id="IPR050171">
    <property type="entry name" value="MFS_Transporters"/>
</dbReference>
<accession>A0A8J7C2R5</accession>
<dbReference type="InterPro" id="IPR020846">
    <property type="entry name" value="MFS_dom"/>
</dbReference>
<gene>
    <name evidence="9" type="ORF">IFK94_14890</name>
</gene>
<feature type="transmembrane region" description="Helical" evidence="7">
    <location>
        <begin position="111"/>
        <end position="128"/>
    </location>
</feature>
<organism evidence="9 10">
    <name type="scientific">Candidatus Polarisedimenticola svalbardensis</name>
    <dbReference type="NCBI Taxonomy" id="2886004"/>
    <lineage>
        <taxon>Bacteria</taxon>
        <taxon>Pseudomonadati</taxon>
        <taxon>Acidobacteriota</taxon>
        <taxon>Candidatus Polarisedimenticolia</taxon>
        <taxon>Candidatus Polarisedimenticolales</taxon>
        <taxon>Candidatus Polarisedimenticolaceae</taxon>
        <taxon>Candidatus Polarisedimenticola</taxon>
    </lineage>
</organism>
<feature type="transmembrane region" description="Helical" evidence="7">
    <location>
        <begin position="294"/>
        <end position="312"/>
    </location>
</feature>
<dbReference type="Gene3D" id="1.20.1250.20">
    <property type="entry name" value="MFS general substrate transporter like domains"/>
    <property type="match status" value="1"/>
</dbReference>
<dbReference type="GO" id="GO:0006857">
    <property type="term" value="P:oligopeptide transport"/>
    <property type="evidence" value="ECO:0007669"/>
    <property type="project" value="InterPro"/>
</dbReference>
<feature type="transmembrane region" description="Helical" evidence="7">
    <location>
        <begin position="149"/>
        <end position="171"/>
    </location>
</feature>
<evidence type="ECO:0000256" key="1">
    <source>
        <dbReference type="ARBA" id="ARBA00004651"/>
    </source>
</evidence>
<dbReference type="InterPro" id="IPR018456">
    <property type="entry name" value="PTR2_symporter_CS"/>
</dbReference>
<dbReference type="PANTHER" id="PTHR23517:SF2">
    <property type="entry name" value="MULTIDRUG RESISTANCE PROTEIN MDTH"/>
    <property type="match status" value="1"/>
</dbReference>
<keyword evidence="5 7" id="KW-1133">Transmembrane helix</keyword>
<keyword evidence="3" id="KW-1003">Cell membrane</keyword>
<dbReference type="GO" id="GO:0005886">
    <property type="term" value="C:plasma membrane"/>
    <property type="evidence" value="ECO:0007669"/>
    <property type="project" value="UniProtKB-SubCell"/>
</dbReference>
<feature type="transmembrane region" description="Helical" evidence="7">
    <location>
        <begin position="34"/>
        <end position="55"/>
    </location>
</feature>
<feature type="domain" description="Major facilitator superfamily (MFS) profile" evidence="8">
    <location>
        <begin position="10"/>
        <end position="513"/>
    </location>
</feature>
<reference evidence="9 10" key="1">
    <citation type="submission" date="2020-08" db="EMBL/GenBank/DDBJ databases">
        <title>Acidobacteriota in marine sediments use diverse sulfur dissimilation pathways.</title>
        <authorList>
            <person name="Wasmund K."/>
        </authorList>
    </citation>
    <scope>NUCLEOTIDE SEQUENCE [LARGE SCALE GENOMIC DNA]</scope>
    <source>
        <strain evidence="9">MAG AM4</strain>
    </source>
</reference>
<dbReference type="AlphaFoldDB" id="A0A8J7C2R5"/>
<keyword evidence="6 7" id="KW-0472">Membrane</keyword>
<comment type="caution">
    <text evidence="9">The sequence shown here is derived from an EMBL/GenBank/DDBJ whole genome shotgun (WGS) entry which is preliminary data.</text>
</comment>
<feature type="transmembrane region" description="Helical" evidence="7">
    <location>
        <begin position="456"/>
        <end position="478"/>
    </location>
</feature>
<feature type="transmembrane region" description="Helical" evidence="7">
    <location>
        <begin position="368"/>
        <end position="386"/>
    </location>
</feature>
<dbReference type="Pfam" id="PF07690">
    <property type="entry name" value="MFS_1"/>
    <property type="match status" value="2"/>
</dbReference>
<evidence type="ECO:0000256" key="5">
    <source>
        <dbReference type="ARBA" id="ARBA00022989"/>
    </source>
</evidence>
<feature type="transmembrane region" description="Helical" evidence="7">
    <location>
        <begin position="248"/>
        <end position="265"/>
    </location>
</feature>
<feature type="transmembrane region" description="Helical" evidence="7">
    <location>
        <begin position="177"/>
        <end position="197"/>
    </location>
</feature>
<dbReference type="PROSITE" id="PS50850">
    <property type="entry name" value="MFS"/>
    <property type="match status" value="1"/>
</dbReference>
<dbReference type="InterPro" id="IPR011701">
    <property type="entry name" value="MFS"/>
</dbReference>
<dbReference type="InterPro" id="IPR036259">
    <property type="entry name" value="MFS_trans_sf"/>
</dbReference>
<feature type="transmembrane region" description="Helical" evidence="7">
    <location>
        <begin position="89"/>
        <end position="105"/>
    </location>
</feature>
<evidence type="ECO:0000256" key="6">
    <source>
        <dbReference type="ARBA" id="ARBA00023136"/>
    </source>
</evidence>
<dbReference type="Proteomes" id="UP000648239">
    <property type="component" value="Unassembled WGS sequence"/>
</dbReference>
<dbReference type="GO" id="GO:0022857">
    <property type="term" value="F:transmembrane transporter activity"/>
    <property type="evidence" value="ECO:0007669"/>
    <property type="project" value="InterPro"/>
</dbReference>
<dbReference type="EMBL" id="JACXWD010000084">
    <property type="protein sequence ID" value="MBD3869405.1"/>
    <property type="molecule type" value="Genomic_DNA"/>
</dbReference>
<evidence type="ECO:0000313" key="10">
    <source>
        <dbReference type="Proteomes" id="UP000648239"/>
    </source>
</evidence>